<dbReference type="InterPro" id="IPR050982">
    <property type="entry name" value="Auxin_biosynth/cation_transpt"/>
</dbReference>
<gene>
    <name evidence="2" type="ORF">N0D28_10830</name>
</gene>
<dbReference type="PRINTS" id="PR00368">
    <property type="entry name" value="FADPNR"/>
</dbReference>
<accession>A0ABY5YDU5</accession>
<dbReference type="Gene3D" id="3.50.50.60">
    <property type="entry name" value="FAD/NAD(P)-binding domain"/>
    <property type="match status" value="1"/>
</dbReference>
<dbReference type="Proteomes" id="UP001060261">
    <property type="component" value="Chromosome"/>
</dbReference>
<keyword evidence="3" id="KW-1185">Reference proteome</keyword>
<dbReference type="InterPro" id="IPR036188">
    <property type="entry name" value="FAD/NAD-bd_sf"/>
</dbReference>
<evidence type="ECO:0000256" key="1">
    <source>
        <dbReference type="ARBA" id="ARBA00023002"/>
    </source>
</evidence>
<protein>
    <submittedName>
        <fullName evidence="2">NAD(P)/FAD-dependent oxidoreductase</fullName>
    </submittedName>
</protein>
<dbReference type="PANTHER" id="PTHR43539:SF78">
    <property type="entry name" value="FLAVIN-CONTAINING MONOOXYGENASE"/>
    <property type="match status" value="1"/>
</dbReference>
<dbReference type="Pfam" id="PF13738">
    <property type="entry name" value="Pyr_redox_3"/>
    <property type="match status" value="1"/>
</dbReference>
<name>A0ABY5YDU5_9DEIO</name>
<dbReference type="InterPro" id="IPR000960">
    <property type="entry name" value="Flavin_mOase"/>
</dbReference>
<dbReference type="SUPFAM" id="SSF51905">
    <property type="entry name" value="FAD/NAD(P)-binding domain"/>
    <property type="match status" value="2"/>
</dbReference>
<evidence type="ECO:0000313" key="3">
    <source>
        <dbReference type="Proteomes" id="UP001060261"/>
    </source>
</evidence>
<sequence length="377" mass="40786">MPESPAASPSSQATVWPAVIVGAGPAGLAAAACLKRRGVNALLLEREPNLAATWRRHSDTLQLHTDKAHSALPYLHFPATTGRYPSRDQVVVYLETYARRLRLSPQFGTEVRRVVREEGGVWRVQTNRGEYRARHLVLATGNAATPVMPEWPGLEQFVGTVMHSSRWRSGLAFRGAQVLVIGAGNSGHEIALALQRCGAKVTWSVRGPVNVIPRDPLGLPLLSVALALDWLPARLRDALTFPLRWWLCRDLPRHGLRLLPFGPFQQIEQTGRVPIIDTGIVCAVLSGAVRVVGDVAGFGARQVKLASGETLDIDAVILATGYRPAAPYTRALAATADVHACGYRVAATGMLHAIAGEARQIAALIARQERLTRLSPP</sequence>
<evidence type="ECO:0000313" key="2">
    <source>
        <dbReference type="EMBL" id="UWX63242.1"/>
    </source>
</evidence>
<dbReference type="PIRSF" id="PIRSF000332">
    <property type="entry name" value="FMO"/>
    <property type="match status" value="1"/>
</dbReference>
<proteinExistence type="predicted"/>
<keyword evidence="1" id="KW-0560">Oxidoreductase</keyword>
<dbReference type="PANTHER" id="PTHR43539">
    <property type="entry name" value="FLAVIN-BINDING MONOOXYGENASE-LIKE PROTEIN (AFU_ORTHOLOGUE AFUA_4G09220)"/>
    <property type="match status" value="1"/>
</dbReference>
<reference evidence="2" key="1">
    <citation type="submission" date="2022-09" db="EMBL/GenBank/DDBJ databases">
        <title>genome sequence of Deinococcus rubellus.</title>
        <authorList>
            <person name="Srinivasan S."/>
        </authorList>
    </citation>
    <scope>NUCLEOTIDE SEQUENCE</scope>
    <source>
        <strain evidence="2">Ant6</strain>
    </source>
</reference>
<dbReference type="RefSeq" id="WP_260559532.1">
    <property type="nucleotide sequence ID" value="NZ_BAABEC010000177.1"/>
</dbReference>
<dbReference type="PRINTS" id="PR00469">
    <property type="entry name" value="PNDRDTASEII"/>
</dbReference>
<dbReference type="EMBL" id="CP104213">
    <property type="protein sequence ID" value="UWX63242.1"/>
    <property type="molecule type" value="Genomic_DNA"/>
</dbReference>
<organism evidence="2 3">
    <name type="scientific">Deinococcus rubellus</name>
    <dbReference type="NCBI Taxonomy" id="1889240"/>
    <lineage>
        <taxon>Bacteria</taxon>
        <taxon>Thermotogati</taxon>
        <taxon>Deinococcota</taxon>
        <taxon>Deinococci</taxon>
        <taxon>Deinococcales</taxon>
        <taxon>Deinococcaceae</taxon>
        <taxon>Deinococcus</taxon>
    </lineage>
</organism>